<comment type="caution">
    <text evidence="4">The sequence shown here is derived from an EMBL/GenBank/DDBJ whole genome shotgun (WGS) entry which is preliminary data.</text>
</comment>
<feature type="region of interest" description="Disordered" evidence="2">
    <location>
        <begin position="186"/>
        <end position="231"/>
    </location>
</feature>
<protein>
    <recommendedName>
        <fullName evidence="3">DUF7653 domain-containing protein</fullName>
    </recommendedName>
</protein>
<dbReference type="PANTHER" id="PTHR47491">
    <property type="entry name" value="CAP-GLY DOMAIN LINKER"/>
    <property type="match status" value="1"/>
</dbReference>
<keyword evidence="5" id="KW-1185">Reference proteome</keyword>
<dbReference type="PANTHER" id="PTHR47491:SF5">
    <property type="entry name" value="CAP-GLY DOMAIN LINKER"/>
    <property type="match status" value="1"/>
</dbReference>
<evidence type="ECO:0000313" key="5">
    <source>
        <dbReference type="Proteomes" id="UP001159364"/>
    </source>
</evidence>
<evidence type="ECO:0000259" key="3">
    <source>
        <dbReference type="Pfam" id="PF24670"/>
    </source>
</evidence>
<feature type="region of interest" description="Disordered" evidence="2">
    <location>
        <begin position="152"/>
        <end position="171"/>
    </location>
</feature>
<keyword evidence="1" id="KW-0175">Coiled coil</keyword>
<reference evidence="4 5" key="1">
    <citation type="submission" date="2021-09" db="EMBL/GenBank/DDBJ databases">
        <title>Genomic insights and catalytic innovation underlie evolution of tropane alkaloids biosynthesis.</title>
        <authorList>
            <person name="Wang Y.-J."/>
            <person name="Tian T."/>
            <person name="Huang J.-P."/>
            <person name="Huang S.-X."/>
        </authorList>
    </citation>
    <scope>NUCLEOTIDE SEQUENCE [LARGE SCALE GENOMIC DNA]</scope>
    <source>
        <strain evidence="4">KIB-2018</strain>
        <tissue evidence="4">Leaf</tissue>
    </source>
</reference>
<gene>
    <name evidence="4" type="ORF">K2173_009965</name>
</gene>
<feature type="domain" description="DUF7653" evidence="3">
    <location>
        <begin position="632"/>
        <end position="762"/>
    </location>
</feature>
<dbReference type="EMBL" id="JAIWQS010000007">
    <property type="protein sequence ID" value="KAJ8759864.1"/>
    <property type="molecule type" value="Genomic_DNA"/>
</dbReference>
<feature type="coiled-coil region" evidence="1">
    <location>
        <begin position="430"/>
        <end position="556"/>
    </location>
</feature>
<evidence type="ECO:0000256" key="1">
    <source>
        <dbReference type="SAM" id="Coils"/>
    </source>
</evidence>
<feature type="coiled-coil region" evidence="1">
    <location>
        <begin position="897"/>
        <end position="924"/>
    </location>
</feature>
<sequence>MKKLFFFRSSSNKCDGSADSPTSAGKQVYWEMPAEGRLSNQCIDKAEIDFGSSRGFFSKSRKQERDSPSPCLRRSQSLSSDSIFAHALEQRRFLCTDDHTGSPSSVSNHSRQQQSVCWFLITRWVLTPEKQTKTKTYEMASTLNACRLERLGSSASSKSHHDSSTNSSSSNVLSKVLDRYVDGQQLYEERSKPKSNPARSKYTGNGNAGAKLPPRVQCTAPSSPTGRVKDKSRSCSFRDAKSACFSPRDWVEHAFGHESPSTIAKNVVEKLSQIQAFSKASAKEFDRDIPITIEDIYSGSMNKCFNSKMNSPAQKSFSMDQTYDAIDSYYAEDISGCQKQNSFLPDIGDVNSVANEDAIDVELQRRSKQAEERVVFLSEELDQESFHQDCGFDVPSLVQTIRNLMADKVSLAIEVSSFLKSRIAERDSAMEEFRLAKAELESRTQRLEKEKSELQTALEKELDRRSNDYSTKLEKCLFEEHRLRERVRELAEQNVCLQMEVSSFHQRETESKSMITHSEQQIKHLTSRIEDVTGDNQDLKQRFSELGKKYKSVQEDLYCVKRKFEQKDNECKELQKSVTRSLRTCSDQEKTIVGLQQVFSEEFEQKQSLSTFDKQVEKMQMEQMRLTGIEMTLRREVEFCRFEIDSLRSEKINLLDRLKDNGKEIDAVTFKLDDEMQTRVCCLQNQSLGMLNESGELCSKLLEYIQGKSGQLSESKKGTEFATSGLDGQFLVESEMKIQGFKRGTESLTRSLQTVSSLLREKFNLVALKPHTPSNSESKQLDYQTIDNARIELKAESLLTTLLREKLYSKRVKLSSCMLKWQQLPGERRTRCELQNSQHNLSFVNNKFRDLELQMSKKDDSIGKLQSDLQECTKELIILKGMLPKVSEERNLMWEEVKQYKEKNMLLNSEVNILKKKIEALDEDILLKEGQITILKDTLGSRTFDLLASPDSSQDFLLK</sequence>
<dbReference type="Pfam" id="PF24670">
    <property type="entry name" value="DUF7653"/>
    <property type="match status" value="1"/>
</dbReference>
<dbReference type="Gene3D" id="1.20.5.340">
    <property type="match status" value="1"/>
</dbReference>
<proteinExistence type="predicted"/>
<organism evidence="4 5">
    <name type="scientific">Erythroxylum novogranatense</name>
    <dbReference type="NCBI Taxonomy" id="1862640"/>
    <lineage>
        <taxon>Eukaryota</taxon>
        <taxon>Viridiplantae</taxon>
        <taxon>Streptophyta</taxon>
        <taxon>Embryophyta</taxon>
        <taxon>Tracheophyta</taxon>
        <taxon>Spermatophyta</taxon>
        <taxon>Magnoliopsida</taxon>
        <taxon>eudicotyledons</taxon>
        <taxon>Gunneridae</taxon>
        <taxon>Pentapetalae</taxon>
        <taxon>rosids</taxon>
        <taxon>fabids</taxon>
        <taxon>Malpighiales</taxon>
        <taxon>Erythroxylaceae</taxon>
        <taxon>Erythroxylum</taxon>
    </lineage>
</organism>
<dbReference type="Proteomes" id="UP001159364">
    <property type="component" value="Linkage Group LG07"/>
</dbReference>
<name>A0AAV8T0Q5_9ROSI</name>
<dbReference type="InterPro" id="IPR056070">
    <property type="entry name" value="DUF7653"/>
</dbReference>
<accession>A0AAV8T0Q5</accession>
<evidence type="ECO:0000256" key="2">
    <source>
        <dbReference type="SAM" id="MobiDB-lite"/>
    </source>
</evidence>
<dbReference type="AlphaFoldDB" id="A0AAV8T0Q5"/>
<evidence type="ECO:0000313" key="4">
    <source>
        <dbReference type="EMBL" id="KAJ8759864.1"/>
    </source>
</evidence>